<dbReference type="Pfam" id="PF13361">
    <property type="entry name" value="UvrD_C"/>
    <property type="match status" value="1"/>
</dbReference>
<keyword evidence="6 15" id="KW-0347">Helicase</keyword>
<dbReference type="EMBL" id="FUWZ01000002">
    <property type="protein sequence ID" value="SKA13202.1"/>
    <property type="molecule type" value="Genomic_DNA"/>
</dbReference>
<gene>
    <name evidence="15" type="primary">recB</name>
    <name evidence="19" type="ORF">SAMN04488128_102997</name>
</gene>
<evidence type="ECO:0000313" key="19">
    <source>
        <dbReference type="EMBL" id="SKA13202.1"/>
    </source>
</evidence>
<dbReference type="SUPFAM" id="SSF52540">
    <property type="entry name" value="P-loop containing nucleoside triphosphate hydrolases"/>
    <property type="match status" value="1"/>
</dbReference>
<evidence type="ECO:0000256" key="14">
    <source>
        <dbReference type="ARBA" id="ARBA00048988"/>
    </source>
</evidence>
<dbReference type="STRING" id="634771.SAMN04488128_102997"/>
<evidence type="ECO:0000256" key="5">
    <source>
        <dbReference type="ARBA" id="ARBA00022801"/>
    </source>
</evidence>
<dbReference type="EC" id="5.6.2.4" evidence="15"/>
<comment type="miscellaneous">
    <text evidence="15">In the RecBCD complex, RecB has a slow 3'-5' helicase, an exonuclease activity and loads RecA onto ssDNA, RecD has a fast 5'-3' helicase activity, while RecC stimulates the ATPase and processivity of the RecB helicase and contributes to recognition of the Chi site.</text>
</comment>
<protein>
    <recommendedName>
        <fullName evidence="15">RecBCD enzyme subunit RecB</fullName>
        <ecNumber evidence="15">3.1.11.5</ecNumber>
        <ecNumber evidence="15">5.6.2.4</ecNumber>
    </recommendedName>
    <alternativeName>
        <fullName evidence="15">DNA 3'-5' helicase subunit RecB</fullName>
    </alternativeName>
    <alternativeName>
        <fullName evidence="15">Exonuclease V subunit RecB</fullName>
        <shortName evidence="15">ExoV subunit RecB</shortName>
    </alternativeName>
    <alternativeName>
        <fullName evidence="15">Helicase/nuclease RecBCD subunit RecB</fullName>
    </alternativeName>
</protein>
<evidence type="ECO:0000256" key="11">
    <source>
        <dbReference type="ARBA" id="ARBA00023204"/>
    </source>
</evidence>
<comment type="catalytic activity">
    <reaction evidence="14 15">
        <text>ATP + H2O = ADP + phosphate + H(+)</text>
        <dbReference type="Rhea" id="RHEA:13065"/>
        <dbReference type="ChEBI" id="CHEBI:15377"/>
        <dbReference type="ChEBI" id="CHEBI:15378"/>
        <dbReference type="ChEBI" id="CHEBI:30616"/>
        <dbReference type="ChEBI" id="CHEBI:43474"/>
        <dbReference type="ChEBI" id="CHEBI:456216"/>
        <dbReference type="EC" id="5.6.2.4"/>
    </reaction>
</comment>
<evidence type="ECO:0000256" key="13">
    <source>
        <dbReference type="ARBA" id="ARBA00034617"/>
    </source>
</evidence>
<comment type="similarity">
    <text evidence="15">Belongs to the helicase family. UvrD subfamily.</text>
</comment>
<keyword evidence="1 15" id="KW-0540">Nuclease</keyword>
<feature type="binding site" evidence="16">
    <location>
        <begin position="24"/>
        <end position="31"/>
    </location>
    <ligand>
        <name>ATP</name>
        <dbReference type="ChEBI" id="CHEBI:30616"/>
    </ligand>
</feature>
<keyword evidence="5 15" id="KW-0378">Hydrolase</keyword>
<evidence type="ECO:0000256" key="16">
    <source>
        <dbReference type="PROSITE-ProRule" id="PRU00560"/>
    </source>
</evidence>
<name>A0A1T4RAW7_9BACT</name>
<evidence type="ECO:0000256" key="6">
    <source>
        <dbReference type="ARBA" id="ARBA00022806"/>
    </source>
</evidence>
<dbReference type="GO" id="GO:0000287">
    <property type="term" value="F:magnesium ion binding"/>
    <property type="evidence" value="ECO:0007669"/>
    <property type="project" value="UniProtKB-UniRule"/>
</dbReference>
<dbReference type="CDD" id="cd22352">
    <property type="entry name" value="RecB_C-like"/>
    <property type="match status" value="1"/>
</dbReference>
<evidence type="ECO:0000259" key="18">
    <source>
        <dbReference type="PROSITE" id="PS51217"/>
    </source>
</evidence>
<comment type="cofactor">
    <cofactor evidence="15">
        <name>Mg(2+)</name>
        <dbReference type="ChEBI" id="CHEBI:18420"/>
    </cofactor>
    <text evidence="15">Binds 1 Mg(2+) ion per subunit.</text>
</comment>
<dbReference type="HAMAP" id="MF_01485">
    <property type="entry name" value="RecB"/>
    <property type="match status" value="1"/>
</dbReference>
<dbReference type="NCBIfam" id="TIGR00609">
    <property type="entry name" value="recB"/>
    <property type="match status" value="1"/>
</dbReference>
<feature type="active site" description="For nuclease activity" evidence="15">
    <location>
        <position position="1039"/>
    </location>
</feature>
<organism evidence="19 20">
    <name type="scientific">Chitinophaga eiseniae</name>
    <dbReference type="NCBI Taxonomy" id="634771"/>
    <lineage>
        <taxon>Bacteria</taxon>
        <taxon>Pseudomonadati</taxon>
        <taxon>Bacteroidota</taxon>
        <taxon>Chitinophagia</taxon>
        <taxon>Chitinophagales</taxon>
        <taxon>Chitinophagaceae</taxon>
        <taxon>Chitinophaga</taxon>
    </lineage>
</organism>
<keyword evidence="20" id="KW-1185">Reference proteome</keyword>
<dbReference type="InterPro" id="IPR014017">
    <property type="entry name" value="DNA_helicase_UvrD-like_C"/>
</dbReference>
<dbReference type="GO" id="GO:0043138">
    <property type="term" value="F:3'-5' DNA helicase activity"/>
    <property type="evidence" value="ECO:0007669"/>
    <property type="project" value="UniProtKB-UniRule"/>
</dbReference>
<feature type="region of interest" description="Nuclease activity, interacts with RecD and RecA" evidence="15">
    <location>
        <begin position="863"/>
        <end position="1137"/>
    </location>
</feature>
<keyword evidence="12 15" id="KW-0413">Isomerase</keyword>
<comment type="domain">
    <text evidence="15">The N-terminal DNA-binding domain is a ssDNA-dependent ATPase and has ATP-dependent 3'-5' helicase function. This domain interacts with RecC.</text>
</comment>
<reference evidence="20" key="1">
    <citation type="submission" date="2017-02" db="EMBL/GenBank/DDBJ databases">
        <authorList>
            <person name="Varghese N."/>
            <person name="Submissions S."/>
        </authorList>
    </citation>
    <scope>NUCLEOTIDE SEQUENCE [LARGE SCALE GENOMIC DNA]</scope>
    <source>
        <strain evidence="20">DSM 22224</strain>
    </source>
</reference>
<dbReference type="PROSITE" id="PS51198">
    <property type="entry name" value="UVRD_HELICASE_ATP_BIND"/>
    <property type="match status" value="1"/>
</dbReference>
<keyword evidence="7 15" id="KW-0269">Exonuclease</keyword>
<dbReference type="AlphaFoldDB" id="A0A1T4RAW7"/>
<dbReference type="GO" id="GO:0000724">
    <property type="term" value="P:double-strand break repair via homologous recombination"/>
    <property type="evidence" value="ECO:0007669"/>
    <property type="project" value="UniProtKB-UniRule"/>
</dbReference>
<dbReference type="Gene3D" id="1.10.3170.10">
    <property type="entry name" value="Recbcd, chain B, domain 2"/>
    <property type="match status" value="1"/>
</dbReference>
<dbReference type="GO" id="GO:0009338">
    <property type="term" value="C:exodeoxyribonuclease V complex"/>
    <property type="evidence" value="ECO:0007669"/>
    <property type="project" value="TreeGrafter"/>
</dbReference>
<evidence type="ECO:0000256" key="9">
    <source>
        <dbReference type="ARBA" id="ARBA00022842"/>
    </source>
</evidence>
<keyword evidence="10 15" id="KW-0238">DNA-binding</keyword>
<evidence type="ECO:0000256" key="1">
    <source>
        <dbReference type="ARBA" id="ARBA00022722"/>
    </source>
</evidence>
<keyword evidence="11 15" id="KW-0234">DNA repair</keyword>
<keyword evidence="3 15" id="KW-0547">Nucleotide-binding</keyword>
<dbReference type="PANTHER" id="PTHR11070:SF23">
    <property type="entry name" value="RECBCD ENZYME SUBUNIT RECB"/>
    <property type="match status" value="1"/>
</dbReference>
<evidence type="ECO:0000256" key="7">
    <source>
        <dbReference type="ARBA" id="ARBA00022839"/>
    </source>
</evidence>
<evidence type="ECO:0000256" key="3">
    <source>
        <dbReference type="ARBA" id="ARBA00022741"/>
    </source>
</evidence>
<evidence type="ECO:0000256" key="4">
    <source>
        <dbReference type="ARBA" id="ARBA00022763"/>
    </source>
</evidence>
<dbReference type="PROSITE" id="PS51217">
    <property type="entry name" value="UVRD_HELICASE_CTER"/>
    <property type="match status" value="1"/>
</dbReference>
<proteinExistence type="inferred from homology"/>
<dbReference type="Pfam" id="PF00580">
    <property type="entry name" value="UvrD-helicase"/>
    <property type="match status" value="1"/>
</dbReference>
<feature type="binding site" evidence="15">
    <location>
        <position position="1026"/>
    </location>
    <ligand>
        <name>Mg(2+)</name>
        <dbReference type="ChEBI" id="CHEBI:18420"/>
    </ligand>
</feature>
<dbReference type="Proteomes" id="UP000190367">
    <property type="component" value="Unassembled WGS sequence"/>
</dbReference>
<evidence type="ECO:0000256" key="15">
    <source>
        <dbReference type="HAMAP-Rule" id="MF_01485"/>
    </source>
</evidence>
<evidence type="ECO:0000313" key="20">
    <source>
        <dbReference type="Proteomes" id="UP000190367"/>
    </source>
</evidence>
<feature type="binding site" evidence="15">
    <location>
        <position position="1039"/>
    </location>
    <ligand>
        <name>Mg(2+)</name>
        <dbReference type="ChEBI" id="CHEBI:18420"/>
    </ligand>
</feature>
<dbReference type="GO" id="GO:0008854">
    <property type="term" value="F:exodeoxyribonuclease V activity"/>
    <property type="evidence" value="ECO:0007669"/>
    <property type="project" value="UniProtKB-EC"/>
</dbReference>
<feature type="region of interest" description="DNA-binding and helicase activity, interacts with RecC" evidence="15">
    <location>
        <begin position="1"/>
        <end position="826"/>
    </location>
</feature>
<feature type="domain" description="UvrD-like helicase C-terminal" evidence="18">
    <location>
        <begin position="440"/>
        <end position="725"/>
    </location>
</feature>
<feature type="binding site" evidence="15">
    <location>
        <position position="910"/>
    </location>
    <ligand>
        <name>Mg(2+)</name>
        <dbReference type="ChEBI" id="CHEBI:18420"/>
    </ligand>
</feature>
<dbReference type="InterPro" id="IPR004586">
    <property type="entry name" value="RecB"/>
</dbReference>
<dbReference type="InterPro" id="IPR011604">
    <property type="entry name" value="PDDEXK-like_dom_sf"/>
</dbReference>
<feature type="domain" description="UvrD-like helicase ATP-binding" evidence="17">
    <location>
        <begin position="3"/>
        <end position="439"/>
    </location>
</feature>
<dbReference type="RefSeq" id="WP_078669490.1">
    <property type="nucleotide sequence ID" value="NZ_FUWZ01000002.1"/>
</dbReference>
<comment type="domain">
    <text evidence="15">The C-terminal domain has nuclease activity and interacts with RecD. It interacts with RecA, facilitating its loading onto ssDNA.</text>
</comment>
<keyword evidence="4 15" id="KW-0227">DNA damage</keyword>
<dbReference type="SUPFAM" id="SSF52980">
    <property type="entry name" value="Restriction endonuclease-like"/>
    <property type="match status" value="1"/>
</dbReference>
<dbReference type="EC" id="3.1.11.5" evidence="15"/>
<comment type="function">
    <text evidence="15">A helicase/nuclease that prepares dsDNA breaks (DSB) for recombinational DNA repair. Binds to DSBs and unwinds DNA via a highly rapid and processive ATP-dependent bidirectional helicase activity. Unwinds dsDNA until it encounters a Chi (crossover hotspot instigator) sequence from the 3' direction. Cuts ssDNA a few nucleotides 3' to the Chi site. The properties and activities of the enzyme are changed at Chi. The Chi-altered holoenzyme produces a long 3'-ssDNA overhang and facilitates RecA-binding to the ssDNA for homologous DNA recombination and repair. Holoenzyme degrades any linearized DNA that is unable to undergo homologous recombination. In the holoenzyme this subunit contributes ATPase, 3'-5' helicase, exonuclease activity and loads RecA onto ssDNA.</text>
</comment>
<sequence length="1137" mass="130714">MTENRYQHFIATEVPLEGSNLIEASAGTGKTYSIAVLVLRLILEKQLSVKDILMVTFTKAAVAELEDRIRLFIRKAYTVSFGNPVDDDTIVNLVLQAVDQWGAIEVNHRLRDAVLLLDETSVLTIHSFCQQTLNEFAFETDQLFGAEMVPDTTPIIENELNKFWRTHITTLHPVMLQMLWRESMRSDIQKVLQEHLSGKKYLGYQPWERYNITAAQQQSWLEELDNIRQQQTAAEAALHEYILQNREDLASACNTKANARKDILPLIDKPDEFAAIIQKRRGSGYIKELFPEILELIDAQEGFGEMIGAHIDTIRRQLNCLAIQEVAEGVKAYKQHSNMLNYDDLISHLNLALVQKENPGLVASLRNKYKAVFVDEFQDTDRQQYEIFNSAFGEDTILFYIGDPKQSIYAWRKADIFTYFDARNSVKHLYDMNHNYRSSENLIAAMNTFFKPTPDFDTFEFAGEKDSIQYIDVMAPDESGKGFLYYNEVKEVPITILNCKNKDIIAGAVAAQVAQLLLDPAYKIVKDKTLEITPADIGILVRTGKEGRDIKQKLAQLGIPAVTIDDTKVLDTAEALDVLYLLEAMETPERSTINRALLSPFTGFSVQDILNLDDEIALTRFGHYHTLWQDNGAYTALMTFIADFGVRGVLLGDHSKNGERAITNLYQLAELVHQVQNRKNLSMRDLISWLKRGIDGMPVEGDEYTQRVESDEEAVNIVTIHKSKGLDYRIVMAPYLDFRNADSDFLSFRDPDTGDYINAEAKRVSPEQKAAQQRQQEQEDRRLIYVAITRAVYKCYLFNNTSNNKSSFTRFMDAFRHYPPDPALIEVKDTLPQEPEQRYRKSKLAPNRNAGNAPVSFFLREENWRKMSYTMLAAKPEQKPRIRSAQQENEYDNFIFNTLRKGAKTGNLLHFIFENVHFSDDSQWDYWITEAIARFVPGQEEVYQPMLLELLQHVMHTQIKVGKTSLQLASVSKHKRLAELEFDFPVPLFRANMLNTLSDNELTVTVKRFSEDRNQELEGIMNGKIDLFFEHHHRYYILDWKSNYLGGSVEDYAPAALAAAMNDNNYHLQYLIYTVAVKKYLESRLPDFDYHKHFGGVIYCFVRGIRNNGNYGIFTARPDLDTISFIEDMLTAKSHRY</sequence>
<dbReference type="InterPro" id="IPR027417">
    <property type="entry name" value="P-loop_NTPase"/>
</dbReference>
<dbReference type="Gene3D" id="3.90.320.10">
    <property type="match status" value="1"/>
</dbReference>
<dbReference type="GO" id="GO:0005524">
    <property type="term" value="F:ATP binding"/>
    <property type="evidence" value="ECO:0007669"/>
    <property type="project" value="UniProtKB-UniRule"/>
</dbReference>
<evidence type="ECO:0000256" key="10">
    <source>
        <dbReference type="ARBA" id="ARBA00023125"/>
    </source>
</evidence>
<comment type="catalytic activity">
    <reaction evidence="13 15">
        <text>Couples ATP hydrolysis with the unwinding of duplex DNA by translocating in the 3'-5' direction.</text>
        <dbReference type="EC" id="5.6.2.4"/>
    </reaction>
</comment>
<keyword evidence="2 15" id="KW-0479">Metal-binding</keyword>
<dbReference type="GO" id="GO:0016887">
    <property type="term" value="F:ATP hydrolysis activity"/>
    <property type="evidence" value="ECO:0007669"/>
    <property type="project" value="RHEA"/>
</dbReference>
<dbReference type="Gene3D" id="1.10.486.10">
    <property type="entry name" value="PCRA, domain 4"/>
    <property type="match status" value="1"/>
</dbReference>
<accession>A0A1T4RAW7</accession>
<comment type="catalytic activity">
    <reaction evidence="15">
        <text>Exonucleolytic cleavage (in the presence of ATP) in either 5'- to 3'- or 3'- to 5'-direction to yield 5'-phosphooligonucleotides.</text>
        <dbReference type="EC" id="3.1.11.5"/>
    </reaction>
</comment>
<evidence type="ECO:0000256" key="2">
    <source>
        <dbReference type="ARBA" id="ARBA00022723"/>
    </source>
</evidence>
<keyword evidence="9 15" id="KW-0460">Magnesium</keyword>
<dbReference type="PANTHER" id="PTHR11070">
    <property type="entry name" value="UVRD / RECB / PCRA DNA HELICASE FAMILY MEMBER"/>
    <property type="match status" value="1"/>
</dbReference>
<dbReference type="InterPro" id="IPR000212">
    <property type="entry name" value="DNA_helicase_UvrD/REP"/>
</dbReference>
<evidence type="ECO:0000259" key="17">
    <source>
        <dbReference type="PROSITE" id="PS51198"/>
    </source>
</evidence>
<dbReference type="GO" id="GO:0003677">
    <property type="term" value="F:DNA binding"/>
    <property type="evidence" value="ECO:0007669"/>
    <property type="project" value="UniProtKB-UniRule"/>
</dbReference>
<evidence type="ECO:0000256" key="8">
    <source>
        <dbReference type="ARBA" id="ARBA00022840"/>
    </source>
</evidence>
<dbReference type="InterPro" id="IPR011335">
    <property type="entry name" value="Restrct_endonuc-II-like"/>
</dbReference>
<dbReference type="Gene3D" id="3.40.50.300">
    <property type="entry name" value="P-loop containing nucleotide triphosphate hydrolases"/>
    <property type="match status" value="2"/>
</dbReference>
<dbReference type="InterPro" id="IPR014016">
    <property type="entry name" value="UvrD-like_ATP-bd"/>
</dbReference>
<dbReference type="OrthoDB" id="9810135at2"/>
<dbReference type="GO" id="GO:0005829">
    <property type="term" value="C:cytosol"/>
    <property type="evidence" value="ECO:0007669"/>
    <property type="project" value="TreeGrafter"/>
</dbReference>
<evidence type="ECO:0000256" key="12">
    <source>
        <dbReference type="ARBA" id="ARBA00023235"/>
    </source>
</evidence>
<keyword evidence="8 15" id="KW-0067">ATP-binding</keyword>
<comment type="subunit">
    <text evidence="15">Heterotrimer of RecB, RecC and RecD. All subunits contribute to DNA-binding. Interacts with RecA.</text>
</comment>